<dbReference type="EMBL" id="JBHTJV010000021">
    <property type="protein sequence ID" value="MFD0917588.1"/>
    <property type="molecule type" value="Genomic_DNA"/>
</dbReference>
<evidence type="ECO:0000259" key="2">
    <source>
        <dbReference type="Pfam" id="PF02371"/>
    </source>
</evidence>
<dbReference type="InterPro" id="IPR003346">
    <property type="entry name" value="Transposase_20"/>
</dbReference>
<dbReference type="InterPro" id="IPR002525">
    <property type="entry name" value="Transp_IS110-like_N"/>
</dbReference>
<evidence type="ECO:0000259" key="1">
    <source>
        <dbReference type="Pfam" id="PF01548"/>
    </source>
</evidence>
<accession>A0ABW3FIJ7</accession>
<proteinExistence type="predicted"/>
<feature type="domain" description="Transposase IS116/IS110/IS902 C-terminal" evidence="2">
    <location>
        <begin position="212"/>
        <end position="287"/>
    </location>
</feature>
<gene>
    <name evidence="3" type="ORF">ACFQ14_14360</name>
</gene>
<sequence>MQIITIGIDLAKTVFQVHGVCADGSVAFNKPLRRAQMLPFFAMLEPCLIGMEACGSSHHWARELTRLGHEVKLMPPSYVKPYVKRGKSDAIDAAAVCEAVTRPTMRFVAIKSEEQQAMLCQHRVRQALVSQRTQLANMIRGLLSEFGIVMPTGVQHLREFAASMQVGELLDIPEMAEDVIASLCDQFLALDGRIDVLEKAIFATAKTDARIDLLRSIPGIGPITASAMVATIGSGQQFRSGRDFAAWIGLTPINKSSGGKETLGRITRMGDQYLRHLLVIGMTSRVRRA</sequence>
<dbReference type="InterPro" id="IPR047650">
    <property type="entry name" value="Transpos_IS110"/>
</dbReference>
<dbReference type="PANTHER" id="PTHR33055:SF3">
    <property type="entry name" value="PUTATIVE TRANSPOSASE FOR IS117-RELATED"/>
    <property type="match status" value="1"/>
</dbReference>
<feature type="non-terminal residue" evidence="3">
    <location>
        <position position="289"/>
    </location>
</feature>
<dbReference type="PANTHER" id="PTHR33055">
    <property type="entry name" value="TRANSPOSASE FOR INSERTION SEQUENCE ELEMENT IS1111A"/>
    <property type="match status" value="1"/>
</dbReference>
<evidence type="ECO:0000313" key="3">
    <source>
        <dbReference type="EMBL" id="MFD0917588.1"/>
    </source>
</evidence>
<organism evidence="3 4">
    <name type="scientific">Pseudahrensia aquimaris</name>
    <dbReference type="NCBI Taxonomy" id="744461"/>
    <lineage>
        <taxon>Bacteria</taxon>
        <taxon>Pseudomonadati</taxon>
        <taxon>Pseudomonadota</taxon>
        <taxon>Alphaproteobacteria</taxon>
        <taxon>Hyphomicrobiales</taxon>
        <taxon>Ahrensiaceae</taxon>
        <taxon>Pseudahrensia</taxon>
    </lineage>
</organism>
<dbReference type="Proteomes" id="UP001597101">
    <property type="component" value="Unassembled WGS sequence"/>
</dbReference>
<feature type="domain" description="Transposase IS110-like N-terminal" evidence="1">
    <location>
        <begin position="6"/>
        <end position="146"/>
    </location>
</feature>
<dbReference type="RefSeq" id="WP_377213449.1">
    <property type="nucleotide sequence ID" value="NZ_JBHTJV010000021.1"/>
</dbReference>
<name>A0ABW3FIJ7_9HYPH</name>
<keyword evidence="4" id="KW-1185">Reference proteome</keyword>
<dbReference type="NCBIfam" id="NF033542">
    <property type="entry name" value="transpos_IS110"/>
    <property type="match status" value="1"/>
</dbReference>
<protein>
    <submittedName>
        <fullName evidence="3">IS110 family transposase</fullName>
    </submittedName>
</protein>
<reference evidence="4" key="1">
    <citation type="journal article" date="2019" name="Int. J. Syst. Evol. Microbiol.">
        <title>The Global Catalogue of Microorganisms (GCM) 10K type strain sequencing project: providing services to taxonomists for standard genome sequencing and annotation.</title>
        <authorList>
            <consortium name="The Broad Institute Genomics Platform"/>
            <consortium name="The Broad Institute Genome Sequencing Center for Infectious Disease"/>
            <person name="Wu L."/>
            <person name="Ma J."/>
        </authorList>
    </citation>
    <scope>NUCLEOTIDE SEQUENCE [LARGE SCALE GENOMIC DNA]</scope>
    <source>
        <strain evidence="4">CCUG 60023</strain>
    </source>
</reference>
<dbReference type="Pfam" id="PF01548">
    <property type="entry name" value="DEDD_Tnp_IS110"/>
    <property type="match status" value="1"/>
</dbReference>
<comment type="caution">
    <text evidence="3">The sequence shown here is derived from an EMBL/GenBank/DDBJ whole genome shotgun (WGS) entry which is preliminary data.</text>
</comment>
<dbReference type="Pfam" id="PF02371">
    <property type="entry name" value="Transposase_20"/>
    <property type="match status" value="1"/>
</dbReference>
<evidence type="ECO:0000313" key="4">
    <source>
        <dbReference type="Proteomes" id="UP001597101"/>
    </source>
</evidence>